<sequence length="168" mass="17965">MGRIADIRCNGKNGVVSDNPSAMVRKLLIEGQGVPERKVTPDARLLHDLGVDGDDAGEIFEALHESFGTDFTELNRQWRVFFNTEGSSPRAVLIGIPAIIVCGGAAGALAAALHWPSIVAWGLAIALLLGGGWLFSRRFGRELRPLTVAGLAEIVQAGRWPSDPADVR</sequence>
<dbReference type="AlphaFoldDB" id="A0A7W9AMX7"/>
<reference evidence="2 3" key="1">
    <citation type="submission" date="2020-08" db="EMBL/GenBank/DDBJ databases">
        <title>Genomic Encyclopedia of Type Strains, Phase IV (KMG-IV): sequencing the most valuable type-strain genomes for metagenomic binning, comparative biology and taxonomic classification.</title>
        <authorList>
            <person name="Goeker M."/>
        </authorList>
    </citation>
    <scope>NUCLEOTIDE SEQUENCE [LARGE SCALE GENOMIC DNA]</scope>
    <source>
        <strain evidence="2 3">DSM 27244</strain>
    </source>
</reference>
<feature type="transmembrane region" description="Helical" evidence="1">
    <location>
        <begin position="91"/>
        <end position="112"/>
    </location>
</feature>
<dbReference type="InterPro" id="IPR036736">
    <property type="entry name" value="ACP-like_sf"/>
</dbReference>
<feature type="transmembrane region" description="Helical" evidence="1">
    <location>
        <begin position="118"/>
        <end position="136"/>
    </location>
</feature>
<dbReference type="Gene3D" id="1.10.1200.10">
    <property type="entry name" value="ACP-like"/>
    <property type="match status" value="1"/>
</dbReference>
<evidence type="ECO:0000256" key="1">
    <source>
        <dbReference type="SAM" id="Phobius"/>
    </source>
</evidence>
<comment type="caution">
    <text evidence="2">The sequence shown here is derived from an EMBL/GenBank/DDBJ whole genome shotgun (WGS) entry which is preliminary data.</text>
</comment>
<evidence type="ECO:0000313" key="2">
    <source>
        <dbReference type="EMBL" id="MBB5697196.1"/>
    </source>
</evidence>
<name>A0A7W9AMX7_9SPHN</name>
<dbReference type="RefSeq" id="WP_184023928.1">
    <property type="nucleotide sequence ID" value="NZ_JACIJJ010000001.1"/>
</dbReference>
<gene>
    <name evidence="2" type="ORF">FHR19_000521</name>
</gene>
<keyword evidence="1" id="KW-0812">Transmembrane</keyword>
<protein>
    <submittedName>
        <fullName evidence="2">Uncharacterized protein</fullName>
    </submittedName>
</protein>
<keyword evidence="3" id="KW-1185">Reference proteome</keyword>
<keyword evidence="1" id="KW-0472">Membrane</keyword>
<dbReference type="EMBL" id="JACIJJ010000001">
    <property type="protein sequence ID" value="MBB5697196.1"/>
    <property type="molecule type" value="Genomic_DNA"/>
</dbReference>
<accession>A0A7W9AMX7</accession>
<proteinExistence type="predicted"/>
<organism evidence="2 3">
    <name type="scientific">Sphingomonas yantingensis</name>
    <dbReference type="NCBI Taxonomy" id="1241761"/>
    <lineage>
        <taxon>Bacteria</taxon>
        <taxon>Pseudomonadati</taxon>
        <taxon>Pseudomonadota</taxon>
        <taxon>Alphaproteobacteria</taxon>
        <taxon>Sphingomonadales</taxon>
        <taxon>Sphingomonadaceae</taxon>
        <taxon>Sphingomonas</taxon>
    </lineage>
</organism>
<dbReference type="Proteomes" id="UP000557739">
    <property type="component" value="Unassembled WGS sequence"/>
</dbReference>
<keyword evidence="1" id="KW-1133">Transmembrane helix</keyword>
<evidence type="ECO:0000313" key="3">
    <source>
        <dbReference type="Proteomes" id="UP000557739"/>
    </source>
</evidence>